<name>A0A803QH47_CANSA</name>
<protein>
    <submittedName>
        <fullName evidence="2">Uncharacterized protein</fullName>
    </submittedName>
</protein>
<accession>A0A803QH47</accession>
<evidence type="ECO:0000256" key="1">
    <source>
        <dbReference type="SAM" id="MobiDB-lite"/>
    </source>
</evidence>
<sequence length="166" mass="18580">MSFLACMANYSKRKTTVPKEDEPSIRKVMQVIPAASCAPPKKKFRKRDKVIMTKANPPVQDSSKGKSKVIEVNEKSPTSPIEISLKEANTSDSNPSHLELVDKLRAQGTWLLFGGDGWIRFKVENIPLRKLVTSKPPHVIGQRCFTDIFVANNLFLSSFKLSSLHL</sequence>
<evidence type="ECO:0000313" key="2">
    <source>
        <dbReference type="EnsemblPlants" id="cds.evm.model.09.711"/>
    </source>
</evidence>
<dbReference type="Gramene" id="evm.model.09.711">
    <property type="protein sequence ID" value="cds.evm.model.09.711"/>
    <property type="gene ID" value="evm.TU.09.711"/>
</dbReference>
<reference evidence="2" key="2">
    <citation type="submission" date="2021-03" db="UniProtKB">
        <authorList>
            <consortium name="EnsemblPlants"/>
        </authorList>
    </citation>
    <scope>IDENTIFICATION</scope>
</reference>
<organism evidence="2 3">
    <name type="scientific">Cannabis sativa</name>
    <name type="common">Hemp</name>
    <name type="synonym">Marijuana</name>
    <dbReference type="NCBI Taxonomy" id="3483"/>
    <lineage>
        <taxon>Eukaryota</taxon>
        <taxon>Viridiplantae</taxon>
        <taxon>Streptophyta</taxon>
        <taxon>Embryophyta</taxon>
        <taxon>Tracheophyta</taxon>
        <taxon>Spermatophyta</taxon>
        <taxon>Magnoliopsida</taxon>
        <taxon>eudicotyledons</taxon>
        <taxon>Gunneridae</taxon>
        <taxon>Pentapetalae</taxon>
        <taxon>rosids</taxon>
        <taxon>fabids</taxon>
        <taxon>Rosales</taxon>
        <taxon>Cannabaceae</taxon>
        <taxon>Cannabis</taxon>
    </lineage>
</organism>
<dbReference type="EMBL" id="UZAU01000732">
    <property type="status" value="NOT_ANNOTATED_CDS"/>
    <property type="molecule type" value="Genomic_DNA"/>
</dbReference>
<feature type="region of interest" description="Disordered" evidence="1">
    <location>
        <begin position="56"/>
        <end position="75"/>
    </location>
</feature>
<reference evidence="2" key="1">
    <citation type="submission" date="2018-11" db="EMBL/GenBank/DDBJ databases">
        <authorList>
            <person name="Grassa J C."/>
        </authorList>
    </citation>
    <scope>NUCLEOTIDE SEQUENCE [LARGE SCALE GENOMIC DNA]</scope>
</reference>
<dbReference type="Proteomes" id="UP000596661">
    <property type="component" value="Chromosome 9"/>
</dbReference>
<dbReference type="EnsemblPlants" id="evm.model.09.711">
    <property type="protein sequence ID" value="cds.evm.model.09.711"/>
    <property type="gene ID" value="evm.TU.09.711"/>
</dbReference>
<keyword evidence="3" id="KW-1185">Reference proteome</keyword>
<proteinExistence type="predicted"/>
<evidence type="ECO:0000313" key="3">
    <source>
        <dbReference type="Proteomes" id="UP000596661"/>
    </source>
</evidence>
<dbReference type="AlphaFoldDB" id="A0A803QH47"/>